<dbReference type="Gene3D" id="3.40.1190.20">
    <property type="match status" value="1"/>
</dbReference>
<evidence type="ECO:0000259" key="4">
    <source>
        <dbReference type="Pfam" id="PF00294"/>
    </source>
</evidence>
<dbReference type="Pfam" id="PF00294">
    <property type="entry name" value="PfkB"/>
    <property type="match status" value="1"/>
</dbReference>
<keyword evidence="2" id="KW-0808">Transferase</keyword>
<dbReference type="AlphaFoldDB" id="A0A1G8IR92"/>
<dbReference type="OrthoDB" id="9779730at2"/>
<evidence type="ECO:0000256" key="2">
    <source>
        <dbReference type="ARBA" id="ARBA00022679"/>
    </source>
</evidence>
<feature type="domain" description="Carbohydrate kinase PfkB" evidence="4">
    <location>
        <begin position="24"/>
        <end position="295"/>
    </location>
</feature>
<gene>
    <name evidence="5" type="ORF">SAMN05421505_13854</name>
</gene>
<dbReference type="InterPro" id="IPR029056">
    <property type="entry name" value="Ribokinase-like"/>
</dbReference>
<organism evidence="5 6">
    <name type="scientific">Sinosporangium album</name>
    <dbReference type="NCBI Taxonomy" id="504805"/>
    <lineage>
        <taxon>Bacteria</taxon>
        <taxon>Bacillati</taxon>
        <taxon>Actinomycetota</taxon>
        <taxon>Actinomycetes</taxon>
        <taxon>Streptosporangiales</taxon>
        <taxon>Streptosporangiaceae</taxon>
        <taxon>Sinosporangium</taxon>
    </lineage>
</organism>
<evidence type="ECO:0000313" key="6">
    <source>
        <dbReference type="Proteomes" id="UP000198923"/>
    </source>
</evidence>
<protein>
    <submittedName>
        <fullName evidence="5">Adenosine kinase</fullName>
    </submittedName>
</protein>
<dbReference type="Proteomes" id="UP000198923">
    <property type="component" value="Unassembled WGS sequence"/>
</dbReference>
<keyword evidence="3 5" id="KW-0418">Kinase</keyword>
<dbReference type="EMBL" id="FNCN01000038">
    <property type="protein sequence ID" value="SDI21393.1"/>
    <property type="molecule type" value="Genomic_DNA"/>
</dbReference>
<dbReference type="GO" id="GO:0016301">
    <property type="term" value="F:kinase activity"/>
    <property type="evidence" value="ECO:0007669"/>
    <property type="project" value="UniProtKB-KW"/>
</dbReference>
<dbReference type="InterPro" id="IPR002173">
    <property type="entry name" value="Carboh/pur_kinase_PfkB_CS"/>
</dbReference>
<comment type="similarity">
    <text evidence="1">Belongs to the carbohydrate kinase PfkB family.</text>
</comment>
<evidence type="ECO:0000256" key="1">
    <source>
        <dbReference type="ARBA" id="ARBA00010688"/>
    </source>
</evidence>
<dbReference type="STRING" id="504805.SAMN05421505_13854"/>
<dbReference type="PROSITE" id="PS00583">
    <property type="entry name" value="PFKB_KINASES_1"/>
    <property type="match status" value="1"/>
</dbReference>
<dbReference type="InterPro" id="IPR011611">
    <property type="entry name" value="PfkB_dom"/>
</dbReference>
<dbReference type="SUPFAM" id="SSF53613">
    <property type="entry name" value="Ribokinase-like"/>
    <property type="match status" value="1"/>
</dbReference>
<evidence type="ECO:0000256" key="3">
    <source>
        <dbReference type="ARBA" id="ARBA00022777"/>
    </source>
</evidence>
<dbReference type="CDD" id="cd01942">
    <property type="entry name" value="ribokinase_group_A"/>
    <property type="match status" value="1"/>
</dbReference>
<dbReference type="InterPro" id="IPR050306">
    <property type="entry name" value="PfkB_Carbo_kinase"/>
</dbReference>
<reference evidence="5 6" key="1">
    <citation type="submission" date="2016-10" db="EMBL/GenBank/DDBJ databases">
        <authorList>
            <person name="de Groot N.N."/>
        </authorList>
    </citation>
    <scope>NUCLEOTIDE SEQUENCE [LARGE SCALE GENOMIC DNA]</scope>
    <source>
        <strain evidence="5 6">CPCC 201354</strain>
    </source>
</reference>
<dbReference type="RefSeq" id="WP_093174614.1">
    <property type="nucleotide sequence ID" value="NZ_FNCN01000038.1"/>
</dbReference>
<evidence type="ECO:0000313" key="5">
    <source>
        <dbReference type="EMBL" id="SDI21393.1"/>
    </source>
</evidence>
<dbReference type="PANTHER" id="PTHR43085">
    <property type="entry name" value="HEXOKINASE FAMILY MEMBER"/>
    <property type="match status" value="1"/>
</dbReference>
<accession>A0A1G8IR92</accession>
<sequence>MRIAVTGSIATDHLMTFPGRFADQLIADQLDRVSLSFLVDDLQIRRGGIAANISFGMGSLGLAPILVGAVGADFADYRSWLERHGVDCESVHVSELHHTARFLCTTDETHNQIASFYTGAMAEAREIELQPIADRVGGLDLVVVSPNDPDAMLRHTDEARLRAIPFAADPSQQIARMDGEQIRSLVEGAAYLFSNDYEKALIEQKTGWSEDDVLRRVGIRVTTLGPKGARIDRVGEPSLHVPPAPELGKADPTGVGDAFRAGFLAGLAWNLGLERCAQIGNLTATHVLERVGCQEYELKQQVFLDRFADAYGAEAAAEIAPHLRCLHP</sequence>
<proteinExistence type="inferred from homology"/>
<keyword evidence="6" id="KW-1185">Reference proteome</keyword>
<dbReference type="PANTHER" id="PTHR43085:SF46">
    <property type="entry name" value="ADENOSINE KINASE"/>
    <property type="match status" value="1"/>
</dbReference>
<name>A0A1G8IR92_9ACTN</name>